<evidence type="ECO:0000256" key="1">
    <source>
        <dbReference type="SAM" id="MobiDB-lite"/>
    </source>
</evidence>
<feature type="compositionally biased region" description="Basic and acidic residues" evidence="1">
    <location>
        <begin position="457"/>
        <end position="469"/>
    </location>
</feature>
<feature type="compositionally biased region" description="Basic and acidic residues" evidence="1">
    <location>
        <begin position="527"/>
        <end position="536"/>
    </location>
</feature>
<dbReference type="Pfam" id="PF14410">
    <property type="entry name" value="GH-E"/>
    <property type="match status" value="1"/>
</dbReference>
<evidence type="ECO:0000313" key="3">
    <source>
        <dbReference type="EMBL" id="RRR17539.1"/>
    </source>
</evidence>
<dbReference type="Gene3D" id="1.10.287.1060">
    <property type="entry name" value="ESAT-6-like"/>
    <property type="match status" value="1"/>
</dbReference>
<evidence type="ECO:0000259" key="2">
    <source>
        <dbReference type="Pfam" id="PF14410"/>
    </source>
</evidence>
<feature type="compositionally biased region" description="Basic and acidic residues" evidence="1">
    <location>
        <begin position="476"/>
        <end position="486"/>
    </location>
</feature>
<organism evidence="3 4">
    <name type="scientific">Brachybacterium paraconglomeratum</name>
    <dbReference type="NCBI Taxonomy" id="173362"/>
    <lineage>
        <taxon>Bacteria</taxon>
        <taxon>Bacillati</taxon>
        <taxon>Actinomycetota</taxon>
        <taxon>Actinomycetes</taxon>
        <taxon>Micrococcales</taxon>
        <taxon>Dermabacteraceae</taxon>
        <taxon>Brachybacterium</taxon>
    </lineage>
</organism>
<sequence length="796" mass="86711">MTVPAGGGAPDPVDLEGLINPIHFVCRSMHLDTKQIHSGADALRTMGRDVRDQVSGIRMSWSRLPASYEGPEQEQVYTLMDDPRDAAEDMKKRLFSAATHLDTYADIIQGISLDLLILEDEAWEFRAEAQAGYEEAKPKSGSLNAPSFGTEMKEVAWWEHSPARQRNEELLGRHAVLIEKVSNAATYCANRINELQMGTLEESYTPVTADQVLNSSEPMPWGNPDPEPKNCGQSVAVGAGTWAKDTWYGATSFFGFDGDETTPRGETAKQAWLGTVDFISAASVAISPVSYLAYVPGISDTEPAQVIKDRHRTARDGVGAMVGWDGAEAAAGGDGWHQWKEDPVAMGTQVGMDAVLIAVPIGGWAAGAGKAGIKGSRAAGATGRGGKTTRVAGGALDFLFPGGGRLVEGASTVFSKRLSASGSRTSVLDEVDLAETAPPAVPRDRTATDDSSPTGADSDRTPWREDRVGEPSTTVPDDRAAGRDSADDSTTAESNRTDDPEMPDQEHAPADTPATKEAPESESVTMTERERGEARAQEAAAAVAEERRRPGTAATTYRPSTYEGPSGRETKAYKGIMSRPTPGEAQAALDRAPQNKYGQPVDHRNGRPLLLEDTAGRRGWTMRWDPDAGEWVAENRSLAGHGMDAKGIPNSYGYDGNGDLLPYANHRPSYSVTQVEDVWTASRQRVKDEMEFGKLRNLPKFENDRQMYVRARDHAVGGDVFTASNGEKWRLIEWTPGESRAGKWDMGHSETAKYSTLHDEYMRGEMTTKEFVEEYRKAKYYQAEDPSRNRSHDDER</sequence>
<gene>
    <name evidence="3" type="ORF">DS079_14410</name>
</gene>
<feature type="region of interest" description="Disordered" evidence="1">
    <location>
        <begin position="418"/>
        <end position="588"/>
    </location>
</feature>
<name>A0A426SHC6_9MICO</name>
<accession>A0A426SHC6</accession>
<feature type="compositionally biased region" description="Basic and acidic residues" evidence="1">
    <location>
        <begin position="495"/>
        <end position="509"/>
    </location>
</feature>
<reference evidence="3 4" key="1">
    <citation type="submission" date="2018-07" db="EMBL/GenBank/DDBJ databases">
        <title>Brachybacteriurn paraconglorneratum KCTC 9916.</title>
        <authorList>
            <person name="Li Y."/>
        </authorList>
    </citation>
    <scope>NUCLEOTIDE SEQUENCE [LARGE SCALE GENOMIC DNA]</scope>
    <source>
        <strain evidence="3 4">KCTC 9916</strain>
    </source>
</reference>
<comment type="caution">
    <text evidence="3">The sequence shown here is derived from an EMBL/GenBank/DDBJ whole genome shotgun (WGS) entry which is preliminary data.</text>
</comment>
<dbReference type="InterPro" id="IPR026835">
    <property type="entry name" value="YqcG_C"/>
</dbReference>
<feature type="domain" description="Toxin YqcG C-terminal" evidence="2">
    <location>
        <begin position="726"/>
        <end position="795"/>
    </location>
</feature>
<dbReference type="AlphaFoldDB" id="A0A426SHC6"/>
<dbReference type="Proteomes" id="UP000274327">
    <property type="component" value="Unassembled WGS sequence"/>
</dbReference>
<proteinExistence type="predicted"/>
<keyword evidence="4" id="KW-1185">Reference proteome</keyword>
<protein>
    <recommendedName>
        <fullName evidence="2">Toxin YqcG C-terminal domain-containing protein</fullName>
    </recommendedName>
</protein>
<dbReference type="EMBL" id="QOCI01000013">
    <property type="protein sequence ID" value="RRR17539.1"/>
    <property type="molecule type" value="Genomic_DNA"/>
</dbReference>
<evidence type="ECO:0000313" key="4">
    <source>
        <dbReference type="Proteomes" id="UP000274327"/>
    </source>
</evidence>